<protein>
    <recommendedName>
        <fullName evidence="2">Conjugative transposon TraM C-terminal domain-containing protein</fullName>
    </recommendedName>
</protein>
<gene>
    <name evidence="3" type="ORF">DSM02_3371</name>
</gene>
<keyword evidence="1" id="KW-0472">Membrane</keyword>
<comment type="caution">
    <text evidence="3">The sequence shown here is derived from an EMBL/GenBank/DDBJ whole genome shotgun (WGS) entry which is preliminary data.</text>
</comment>
<feature type="transmembrane region" description="Helical" evidence="1">
    <location>
        <begin position="7"/>
        <end position="27"/>
    </location>
</feature>
<dbReference type="InterPro" id="IPR055407">
    <property type="entry name" value="TraM_C"/>
</dbReference>
<accession>A0A4Q0NVF4</accession>
<keyword evidence="1" id="KW-0812">Transmembrane</keyword>
<dbReference type="OrthoDB" id="1409065at2"/>
<name>A0A4Q0NVF4_9FLAO</name>
<evidence type="ECO:0000313" key="3">
    <source>
        <dbReference type="EMBL" id="RXG14769.1"/>
    </source>
</evidence>
<sequence>MKIEKNKIVFVAVLAVVILFLICYTIMLNDEDSDNHELEQTTVPKLESDSKEYQSKLDALNDLKEVRKNTAPSIYDESLLDSLGYFDPLFAEKEKQRIVDSIYQANQIQYEPRLYAELGKSTTYVAPHPVLDSAALRQELEVATQELGLQHQLFFAAATSTSLKKNPVDATTNDGLHAVVDGDQVVKANSRIRLRLTSESTINGVTFPKNTLVFGTVSFQPNRALISIEQINHQRVPLKAYDFQDGLEGIYVENNFRAQASREVFDDVLQDVNIPSLPQVGGISQLLRRDNRNVKVTVLNNYKLLLKAH</sequence>
<dbReference type="EMBL" id="QOVK01000021">
    <property type="protein sequence ID" value="RXG14769.1"/>
    <property type="molecule type" value="Genomic_DNA"/>
</dbReference>
<evidence type="ECO:0000256" key="1">
    <source>
        <dbReference type="SAM" id="Phobius"/>
    </source>
</evidence>
<keyword evidence="1" id="KW-1133">Transmembrane helix</keyword>
<organism evidence="3 4">
    <name type="scientific">Leeuwenhoekiella polynyae</name>
    <dbReference type="NCBI Taxonomy" id="1550906"/>
    <lineage>
        <taxon>Bacteria</taxon>
        <taxon>Pseudomonadati</taxon>
        <taxon>Bacteroidota</taxon>
        <taxon>Flavobacteriia</taxon>
        <taxon>Flavobacteriales</taxon>
        <taxon>Flavobacteriaceae</taxon>
        <taxon>Leeuwenhoekiella</taxon>
    </lineage>
</organism>
<evidence type="ECO:0000259" key="2">
    <source>
        <dbReference type="Pfam" id="PF12508"/>
    </source>
</evidence>
<reference evidence="3 4" key="1">
    <citation type="submission" date="2018-07" db="EMBL/GenBank/DDBJ databases">
        <title>Leeuwenhoekiella genomics.</title>
        <authorList>
            <person name="Tahon G."/>
            <person name="Willems A."/>
        </authorList>
    </citation>
    <scope>NUCLEOTIDE SEQUENCE [LARGE SCALE GENOMIC DNA]</scope>
    <source>
        <strain evidence="3 4">LMG 29608</strain>
    </source>
</reference>
<proteinExistence type="predicted"/>
<dbReference type="Proteomes" id="UP000289859">
    <property type="component" value="Unassembled WGS sequence"/>
</dbReference>
<feature type="domain" description="Conjugative transposon TraM C-terminal" evidence="2">
    <location>
        <begin position="177"/>
        <end position="307"/>
    </location>
</feature>
<evidence type="ECO:0000313" key="4">
    <source>
        <dbReference type="Proteomes" id="UP000289859"/>
    </source>
</evidence>
<dbReference type="RefSeq" id="WP_128766654.1">
    <property type="nucleotide sequence ID" value="NZ_JBHUOO010000009.1"/>
</dbReference>
<keyword evidence="4" id="KW-1185">Reference proteome</keyword>
<dbReference type="AlphaFoldDB" id="A0A4Q0NVF4"/>
<dbReference type="Pfam" id="PF12508">
    <property type="entry name" value="Transposon_TraM"/>
    <property type="match status" value="1"/>
</dbReference>